<reference evidence="2" key="2">
    <citation type="submission" date="2021-01" db="EMBL/GenBank/DDBJ databases">
        <authorList>
            <person name="Schikora-Tamarit M.A."/>
        </authorList>
    </citation>
    <scope>NUCLEOTIDE SEQUENCE</scope>
    <source>
        <strain evidence="2">CBS2887</strain>
    </source>
</reference>
<evidence type="ECO:0000313" key="3">
    <source>
        <dbReference type="Proteomes" id="UP000774326"/>
    </source>
</evidence>
<dbReference type="Proteomes" id="UP000774326">
    <property type="component" value="Unassembled WGS sequence"/>
</dbReference>
<proteinExistence type="predicted"/>
<dbReference type="EMBL" id="JAEUBG010000855">
    <property type="protein sequence ID" value="KAH3687402.1"/>
    <property type="molecule type" value="Genomic_DNA"/>
</dbReference>
<keyword evidence="3" id="KW-1185">Reference proteome</keyword>
<reference evidence="2" key="1">
    <citation type="journal article" date="2021" name="Open Biol.">
        <title>Shared evolutionary footprints suggest mitochondrial oxidative damage underlies multiple complex I losses in fungi.</title>
        <authorList>
            <person name="Schikora-Tamarit M.A."/>
            <person name="Marcet-Houben M."/>
            <person name="Nosek J."/>
            <person name="Gabaldon T."/>
        </authorList>
    </citation>
    <scope>NUCLEOTIDE SEQUENCE</scope>
    <source>
        <strain evidence="2">CBS2887</strain>
    </source>
</reference>
<protein>
    <submittedName>
        <fullName evidence="2">Uncharacterized protein</fullName>
    </submittedName>
</protein>
<sequence length="389" mass="43996">MPPKKRGRPPQSSSNDATATTTTEDTGSRTTKRPRLDTKKETNTTDQSTRSDVLSSVLKKVTEIVERSDFKSKNEQIKLTIILSTADVSLFRDEITQELKHIAPSVSVDISEAVFGVLDRHVTFQSSSFVELIKAIFYSVYTIQHTMNLRHWDEKSIYFINSTVDRQHYVNLAKDKRSELMKLKTVNISSTVIPGTLNRLSCRYCGLIEDIIPALVLLNPFHCPTSNISLDQTPMFSPFTATSAFKRTSKNQTLLIQSSQTYNKYINNEHILSAKIHEKNPKALSLIAIEQAKLQTARCEPTQTTKQVVRFPLDCLPKLTVNNGARLSDIRGKSNANVIVGEDVVDLDYKEVSVQGIPEGVIFVLDIFFHIINKFLHPELARRRRFKRG</sequence>
<accession>A0A9P8QD63</accession>
<dbReference type="AlphaFoldDB" id="A0A9P8QD63"/>
<organism evidence="2 3">
    <name type="scientific">Wickerhamomyces pijperi</name>
    <name type="common">Yeast</name>
    <name type="synonym">Pichia pijperi</name>
    <dbReference type="NCBI Taxonomy" id="599730"/>
    <lineage>
        <taxon>Eukaryota</taxon>
        <taxon>Fungi</taxon>
        <taxon>Dikarya</taxon>
        <taxon>Ascomycota</taxon>
        <taxon>Saccharomycotina</taxon>
        <taxon>Saccharomycetes</taxon>
        <taxon>Phaffomycetales</taxon>
        <taxon>Wickerhamomycetaceae</taxon>
        <taxon>Wickerhamomyces</taxon>
    </lineage>
</organism>
<feature type="compositionally biased region" description="Low complexity" evidence="1">
    <location>
        <begin position="12"/>
        <end position="29"/>
    </location>
</feature>
<dbReference type="OrthoDB" id="1937934at2759"/>
<comment type="caution">
    <text evidence="2">The sequence shown here is derived from an EMBL/GenBank/DDBJ whole genome shotgun (WGS) entry which is preliminary data.</text>
</comment>
<evidence type="ECO:0000313" key="2">
    <source>
        <dbReference type="EMBL" id="KAH3687402.1"/>
    </source>
</evidence>
<name>A0A9P8QD63_WICPI</name>
<feature type="compositionally biased region" description="Basic and acidic residues" evidence="1">
    <location>
        <begin position="34"/>
        <end position="43"/>
    </location>
</feature>
<evidence type="ECO:0000256" key="1">
    <source>
        <dbReference type="SAM" id="MobiDB-lite"/>
    </source>
</evidence>
<gene>
    <name evidence="2" type="ORF">WICPIJ_001615</name>
</gene>
<feature type="region of interest" description="Disordered" evidence="1">
    <location>
        <begin position="1"/>
        <end position="52"/>
    </location>
</feature>